<comment type="cofactor">
    <cofactor evidence="1">
        <name>FAD</name>
        <dbReference type="ChEBI" id="CHEBI:57692"/>
    </cofactor>
</comment>
<evidence type="ECO:0000256" key="3">
    <source>
        <dbReference type="PIRSR" id="PIRSR601613-1"/>
    </source>
</evidence>
<dbReference type="GO" id="GO:0001716">
    <property type="term" value="F:L-amino-acid oxidase activity"/>
    <property type="evidence" value="ECO:0007669"/>
    <property type="project" value="TreeGrafter"/>
</dbReference>
<gene>
    <name evidence="6" type="ORF">A361_16545</name>
</gene>
<reference evidence="6 7" key="1">
    <citation type="submission" date="2016-04" db="EMBL/GenBank/DDBJ databases">
        <title>Complete genome sequence of Bacillus oceanisediminis strain 2691.</title>
        <authorList>
            <person name="Jeong H."/>
            <person name="Kim H.J."/>
            <person name="Lee D.-W."/>
        </authorList>
    </citation>
    <scope>NUCLEOTIDE SEQUENCE [LARGE SCALE GENOMIC DNA]</scope>
    <source>
        <strain evidence="6 7">2691</strain>
    </source>
</reference>
<feature type="binding site" evidence="3">
    <location>
        <position position="86"/>
    </location>
    <ligand>
        <name>substrate</name>
    </ligand>
</feature>
<feature type="binding site" evidence="3">
    <location>
        <begin position="58"/>
        <end position="59"/>
    </location>
    <ligand>
        <name>FAD</name>
        <dbReference type="ChEBI" id="CHEBI:57692"/>
    </ligand>
</feature>
<feature type="binding site" evidence="3">
    <location>
        <position position="456"/>
    </location>
    <ligand>
        <name>FAD</name>
        <dbReference type="ChEBI" id="CHEBI:57692"/>
    </ligand>
</feature>
<evidence type="ECO:0000256" key="4">
    <source>
        <dbReference type="SAM" id="Phobius"/>
    </source>
</evidence>
<dbReference type="InterPro" id="IPR050281">
    <property type="entry name" value="Flavin_monoamine_oxidase"/>
</dbReference>
<dbReference type="InterPro" id="IPR002937">
    <property type="entry name" value="Amino_oxidase"/>
</dbReference>
<keyword evidence="4" id="KW-0812">Transmembrane</keyword>
<sequence>MTWKKKPELTNDQMLNVIHHGLPKTQSPKHIIIVGAGMAGLVAGSLLKESGHKITILEANDRIGGRVYTMRSPFSKGLFFNAGPMRIPHIHSLTLSYIKKFKLPINVFINRTPMDLLYANGIKTRLEVFERYPGILNFPIHPNERGKSAETLLLTAVQPFIDFVSTDPARNWAILESQYKKYSFGYILNLYFSAGAIDMIGVLLDLEAFMGMSFTEVLRELVIFTSPGAYYEITGGMDRLPKAFLPQLKNDIHLHQKMTGIIQDTNSVTIQLTHQQTNEHSTITGDLAIITIPFSVMRFVNIEPFHSFSYFKRRAIRELNYMAATKIAIEFKSRFWEIAGQPGGKTITDQPIRFTYLPSHGIGTSGPAILIASYTWADEAHTWDSQPEEMRIQYALKNLADIYGNIVYSEFAAGASYSWALDPFASGGFSFFEPGQETELFPGIVSPAGRVHFAGEHASKTRTWIQGAIESGIRAAYEVNDLPK</sequence>
<dbReference type="PANTHER" id="PTHR10742">
    <property type="entry name" value="FLAVIN MONOAMINE OXIDASE"/>
    <property type="match status" value="1"/>
</dbReference>
<proteinExistence type="predicted"/>
<feature type="transmembrane region" description="Helical" evidence="4">
    <location>
        <begin position="184"/>
        <end position="204"/>
    </location>
</feature>
<dbReference type="STRING" id="1196031.A361_16545"/>
<evidence type="ECO:0000256" key="2">
    <source>
        <dbReference type="ARBA" id="ARBA00023002"/>
    </source>
</evidence>
<evidence type="ECO:0000313" key="6">
    <source>
        <dbReference type="EMBL" id="AND40693.1"/>
    </source>
</evidence>
<dbReference type="Gene3D" id="3.50.50.60">
    <property type="entry name" value="FAD/NAD(P)-binding domain"/>
    <property type="match status" value="1"/>
</dbReference>
<feature type="domain" description="Amine oxidase" evidence="5">
    <location>
        <begin position="38"/>
        <end position="479"/>
    </location>
</feature>
<evidence type="ECO:0000256" key="1">
    <source>
        <dbReference type="ARBA" id="ARBA00001974"/>
    </source>
</evidence>
<name>A0A160MDB9_9BACI</name>
<dbReference type="InterPro" id="IPR036188">
    <property type="entry name" value="FAD/NAD-bd_sf"/>
</dbReference>
<organism evidence="6 7">
    <name type="scientific">Cytobacillus oceanisediminis 2691</name>
    <dbReference type="NCBI Taxonomy" id="1196031"/>
    <lineage>
        <taxon>Bacteria</taxon>
        <taxon>Bacillati</taxon>
        <taxon>Bacillota</taxon>
        <taxon>Bacilli</taxon>
        <taxon>Bacillales</taxon>
        <taxon>Bacillaceae</taxon>
        <taxon>Cytobacillus</taxon>
    </lineage>
</organism>
<dbReference type="Pfam" id="PF01593">
    <property type="entry name" value="Amino_oxidase"/>
    <property type="match status" value="1"/>
</dbReference>
<dbReference type="EMBL" id="CP015506">
    <property type="protein sequence ID" value="AND40693.1"/>
    <property type="molecule type" value="Genomic_DNA"/>
</dbReference>
<dbReference type="SUPFAM" id="SSF54373">
    <property type="entry name" value="FAD-linked reductases, C-terminal domain"/>
    <property type="match status" value="1"/>
</dbReference>
<dbReference type="SUPFAM" id="SSF51905">
    <property type="entry name" value="FAD/NAD(P)-binding domain"/>
    <property type="match status" value="1"/>
</dbReference>
<dbReference type="Gene3D" id="3.90.660.10">
    <property type="match status" value="1"/>
</dbReference>
<dbReference type="KEGG" id="bon:A361_16545"/>
<dbReference type="Gene3D" id="1.10.405.10">
    <property type="entry name" value="Guanine Nucleotide Dissociation Inhibitor, domain 1"/>
    <property type="match status" value="1"/>
</dbReference>
<dbReference type="RefSeq" id="WP_009333813.1">
    <property type="nucleotide sequence ID" value="NZ_CP015506.1"/>
</dbReference>
<dbReference type="eggNOG" id="COG1231">
    <property type="taxonomic scope" value="Bacteria"/>
</dbReference>
<dbReference type="InterPro" id="IPR001613">
    <property type="entry name" value="Flavin_amine_oxidase"/>
</dbReference>
<keyword evidence="2" id="KW-0560">Oxidoreductase</keyword>
<protein>
    <submittedName>
        <fullName evidence="6">Amine oxidase</fullName>
    </submittedName>
</protein>
<dbReference type="GO" id="GO:0009063">
    <property type="term" value="P:amino acid catabolic process"/>
    <property type="evidence" value="ECO:0007669"/>
    <property type="project" value="TreeGrafter"/>
</dbReference>
<keyword evidence="4" id="KW-1133">Transmembrane helix</keyword>
<evidence type="ECO:0000313" key="7">
    <source>
        <dbReference type="Proteomes" id="UP000077856"/>
    </source>
</evidence>
<accession>A0A160MDB9</accession>
<evidence type="ECO:0000259" key="5">
    <source>
        <dbReference type="Pfam" id="PF01593"/>
    </source>
</evidence>
<keyword evidence="4" id="KW-0472">Membrane</keyword>
<dbReference type="PRINTS" id="PR00757">
    <property type="entry name" value="AMINEOXDASEF"/>
</dbReference>
<dbReference type="AlphaFoldDB" id="A0A160MDB9"/>
<feature type="binding site" evidence="3">
    <location>
        <begin position="83"/>
        <end position="86"/>
    </location>
    <ligand>
        <name>FAD</name>
        <dbReference type="ChEBI" id="CHEBI:57692"/>
    </ligand>
</feature>
<dbReference type="PANTHER" id="PTHR10742:SF342">
    <property type="entry name" value="AMINE OXIDASE"/>
    <property type="match status" value="1"/>
</dbReference>
<dbReference type="Proteomes" id="UP000077856">
    <property type="component" value="Chromosome"/>
</dbReference>